<proteinExistence type="predicted"/>
<sequence>MAINKKLIGGLLGGGVAITVASFGGLKINDRVAWNKKIARYSKIPSGFWRSGLTKSSDEGNWYLPNYLDDVAWKHWHEVKDSGEGEGEKRKNFLKEYPNWESFRNYCYAKAESGYEECSDSKGWCMECARNDGWDWDKARKANK</sequence>
<dbReference type="Proteomes" id="UP000077623">
    <property type="component" value="Unassembled WGS sequence"/>
</dbReference>
<reference evidence="2" key="1">
    <citation type="submission" date="2016-04" db="EMBL/GenBank/DDBJ databases">
        <authorList>
            <person name="Quiroz-Castaneda R.E."/>
            <person name="Martinez-Ocampo F."/>
        </authorList>
    </citation>
    <scope>NUCLEOTIDE SEQUENCE [LARGE SCALE GENOMIC DNA]</scope>
    <source>
        <strain evidence="2">INIFAP01</strain>
    </source>
</reference>
<name>A0A1A9QCB7_9MOLU</name>
<keyword evidence="2" id="KW-1185">Reference proteome</keyword>
<dbReference type="AlphaFoldDB" id="A0A1A9QCB7"/>
<evidence type="ECO:0000313" key="1">
    <source>
        <dbReference type="EMBL" id="OAL09734.1"/>
    </source>
</evidence>
<organism evidence="1 2">
    <name type="scientific">Candidatus Mycoplasma haematobovis</name>
    <dbReference type="NCBI Taxonomy" id="432608"/>
    <lineage>
        <taxon>Bacteria</taxon>
        <taxon>Bacillati</taxon>
        <taxon>Mycoplasmatota</taxon>
        <taxon>Mollicutes</taxon>
        <taxon>Mycoplasmataceae</taxon>
        <taxon>Mycoplasma</taxon>
    </lineage>
</organism>
<dbReference type="RefSeq" id="WP_187150722.1">
    <property type="nucleotide sequence ID" value="NZ_LWUJ01000016.1"/>
</dbReference>
<protein>
    <submittedName>
        <fullName evidence="1">Uncharacterized protein</fullName>
    </submittedName>
</protein>
<gene>
    <name evidence="1" type="ORF">A6V39_05425</name>
</gene>
<comment type="caution">
    <text evidence="1">The sequence shown here is derived from an EMBL/GenBank/DDBJ whole genome shotgun (WGS) entry which is preliminary data.</text>
</comment>
<accession>A0A1A9QCB7</accession>
<dbReference type="EMBL" id="LWUJ01000016">
    <property type="protein sequence ID" value="OAL09734.1"/>
    <property type="molecule type" value="Genomic_DNA"/>
</dbReference>
<evidence type="ECO:0000313" key="2">
    <source>
        <dbReference type="Proteomes" id="UP000077623"/>
    </source>
</evidence>